<dbReference type="GeneID" id="7833794"/>
<dbReference type="SUPFAM" id="SSF63737">
    <property type="entry name" value="Leukotriene A4 hydrolase N-terminal domain"/>
    <property type="match status" value="1"/>
</dbReference>
<name>I7M385_TETTS</name>
<gene>
    <name evidence="3" type="ORF">TTHERM_00579080</name>
</gene>
<keyword evidence="1" id="KW-1133">Transmembrane helix</keyword>
<accession>I7M385</accession>
<dbReference type="Proteomes" id="UP000009168">
    <property type="component" value="Unassembled WGS sequence"/>
</dbReference>
<dbReference type="RefSeq" id="XP_001022909.3">
    <property type="nucleotide sequence ID" value="XM_001022909.3"/>
</dbReference>
<organism evidence="3 4">
    <name type="scientific">Tetrahymena thermophila (strain SB210)</name>
    <dbReference type="NCBI Taxonomy" id="312017"/>
    <lineage>
        <taxon>Eukaryota</taxon>
        <taxon>Sar</taxon>
        <taxon>Alveolata</taxon>
        <taxon>Ciliophora</taxon>
        <taxon>Intramacronucleata</taxon>
        <taxon>Oligohymenophorea</taxon>
        <taxon>Hymenostomatida</taxon>
        <taxon>Tetrahymenina</taxon>
        <taxon>Tetrahymenidae</taxon>
        <taxon>Tetrahymena</taxon>
    </lineage>
</organism>
<dbReference type="InterPro" id="IPR042097">
    <property type="entry name" value="Aminopeptidase_N-like_N_sf"/>
</dbReference>
<keyword evidence="4" id="KW-1185">Reference proteome</keyword>
<feature type="transmembrane region" description="Helical" evidence="1">
    <location>
        <begin position="27"/>
        <end position="45"/>
    </location>
</feature>
<proteinExistence type="predicted"/>
<evidence type="ECO:0000313" key="4">
    <source>
        <dbReference type="Proteomes" id="UP000009168"/>
    </source>
</evidence>
<keyword evidence="1" id="KW-0472">Membrane</keyword>
<dbReference type="InParanoid" id="I7M385"/>
<protein>
    <submittedName>
        <fullName evidence="3">Peptidase family M1 protein</fullName>
    </submittedName>
</protein>
<dbReference type="Gene3D" id="2.60.40.1730">
    <property type="entry name" value="tricorn interacting facor f3 domain"/>
    <property type="match status" value="1"/>
</dbReference>
<dbReference type="InterPro" id="IPR045357">
    <property type="entry name" value="Aminopeptidase_N-like_N"/>
</dbReference>
<dbReference type="Pfam" id="PF17900">
    <property type="entry name" value="Peptidase_M1_N"/>
    <property type="match status" value="1"/>
</dbReference>
<dbReference type="KEGG" id="tet:TTHERM_00579080"/>
<feature type="domain" description="Aminopeptidase N-like N-terminal" evidence="2">
    <location>
        <begin position="93"/>
        <end position="250"/>
    </location>
</feature>
<reference evidence="4" key="1">
    <citation type="journal article" date="2006" name="PLoS Biol.">
        <title>Macronuclear genome sequence of the ciliate Tetrahymena thermophila, a model eukaryote.</title>
        <authorList>
            <person name="Eisen J.A."/>
            <person name="Coyne R.S."/>
            <person name="Wu M."/>
            <person name="Wu D."/>
            <person name="Thiagarajan M."/>
            <person name="Wortman J.R."/>
            <person name="Badger J.H."/>
            <person name="Ren Q."/>
            <person name="Amedeo P."/>
            <person name="Jones K.M."/>
            <person name="Tallon L.J."/>
            <person name="Delcher A.L."/>
            <person name="Salzberg S.L."/>
            <person name="Silva J.C."/>
            <person name="Haas B.J."/>
            <person name="Majoros W.H."/>
            <person name="Farzad M."/>
            <person name="Carlton J.M."/>
            <person name="Smith R.K. Jr."/>
            <person name="Garg J."/>
            <person name="Pearlman R.E."/>
            <person name="Karrer K.M."/>
            <person name="Sun L."/>
            <person name="Manning G."/>
            <person name="Elde N.C."/>
            <person name="Turkewitz A.P."/>
            <person name="Asai D.J."/>
            <person name="Wilkes D.E."/>
            <person name="Wang Y."/>
            <person name="Cai H."/>
            <person name="Collins K."/>
            <person name="Stewart B.A."/>
            <person name="Lee S.R."/>
            <person name="Wilamowska K."/>
            <person name="Weinberg Z."/>
            <person name="Ruzzo W.L."/>
            <person name="Wloga D."/>
            <person name="Gaertig J."/>
            <person name="Frankel J."/>
            <person name="Tsao C.-C."/>
            <person name="Gorovsky M.A."/>
            <person name="Keeling P.J."/>
            <person name="Waller R.F."/>
            <person name="Patron N.J."/>
            <person name="Cherry J.M."/>
            <person name="Stover N.A."/>
            <person name="Krieger C.J."/>
            <person name="del Toro C."/>
            <person name="Ryder H.F."/>
            <person name="Williamson S.C."/>
            <person name="Barbeau R.A."/>
            <person name="Hamilton E.P."/>
            <person name="Orias E."/>
        </authorList>
    </citation>
    <scope>NUCLEOTIDE SEQUENCE [LARGE SCALE GENOMIC DNA]</scope>
    <source>
        <strain evidence="4">SB210</strain>
    </source>
</reference>
<evidence type="ECO:0000313" key="3">
    <source>
        <dbReference type="EMBL" id="EAS02664.3"/>
    </source>
</evidence>
<dbReference type="AlphaFoldDB" id="I7M385"/>
<dbReference type="EMBL" id="GG662527">
    <property type="protein sequence ID" value="EAS02664.3"/>
    <property type="molecule type" value="Genomic_DNA"/>
</dbReference>
<evidence type="ECO:0000259" key="2">
    <source>
        <dbReference type="Pfam" id="PF17900"/>
    </source>
</evidence>
<keyword evidence="1" id="KW-0812">Transmembrane</keyword>
<sequence>MFHKLKKFKLRDILSDSKNFLVVNKKVLTILAASAAVATGTYYIYKKSKLGQQKQKAIEEQEKQSTDVSEDSDELIEEDLKSSLSNVDFIKCEHYDIILNFDSETNIIQTSVNYHFKVQKETNEILLDMDQQEIIYCVIEGLCQKFEIKDIQSEQQSQEGVKELDQNIQSNSKQLRIELGRQVQVGEKLELTINSICRQINNPFVKLFESQNIDNSHKVFISTGKGNQSIFPCQNYPSAMATFDITIVTKCLSISQGKFNQEKAQLKGIASGQYLASYQYSDQNYTVFRCRSRTQLQKFHIIIANIEEVQINESISVFQIRGQHNINTIQERFSFIQKNPNLYEKLQALNQEYEKKAYFIIMPKEIDYHHHYNCSLEPMQFIPSHHIEGNCKTFKELALKGIVISQIYDHLNFNNNTLQKVNKEILAYFIKLGLQKICNQNEIEQKKHVFEQINEDNNFFNKIQKKFDKEQIEQCLTQYLSKTCLCQENEEEIQNNVQFEKQIYKQLKKTKHIQFKNVCN</sequence>
<evidence type="ECO:0000256" key="1">
    <source>
        <dbReference type="SAM" id="Phobius"/>
    </source>
</evidence>